<dbReference type="PATRIC" id="fig|1298851.3.peg.687"/>
<keyword evidence="3" id="KW-0813">Transport</keyword>
<evidence type="ECO:0000256" key="3">
    <source>
        <dbReference type="ARBA" id="ARBA00022448"/>
    </source>
</evidence>
<dbReference type="STRING" id="1298851.TST_0660"/>
<dbReference type="EMBL" id="AP013035">
    <property type="protein sequence ID" value="BAT71466.1"/>
    <property type="molecule type" value="Genomic_DNA"/>
</dbReference>
<protein>
    <recommendedName>
        <fullName evidence="2">Electron transfer flavoprotein subunit beta</fullName>
    </recommendedName>
</protein>
<reference evidence="7" key="1">
    <citation type="journal article" date="2018" name="Science">
        <title>A primordial and reversible TCA cycle in a facultatively chemolithoautotrophic thermophile.</title>
        <authorList>
            <person name="Nunoura T."/>
            <person name="Chikaraishi Y."/>
            <person name="Izaki R."/>
            <person name="Suwa T."/>
            <person name="Sato T."/>
            <person name="Harada T."/>
            <person name="Mori K."/>
            <person name="Kato Y."/>
            <person name="Miyazaki M."/>
            <person name="Shimamura S."/>
            <person name="Yanagawa K."/>
            <person name="Shuto A."/>
            <person name="Ohkouchi N."/>
            <person name="Fujita N."/>
            <person name="Takaki Y."/>
            <person name="Atomi H."/>
            <person name="Takai K."/>
        </authorList>
    </citation>
    <scope>NUCLEOTIDE SEQUENCE [LARGE SCALE GENOMIC DNA]</scope>
    <source>
        <strain evidence="7">DSM 17441 / JCM 13301 / NBRC 103674 / ABI70S6</strain>
    </source>
</reference>
<evidence type="ECO:0000256" key="2">
    <source>
        <dbReference type="ARBA" id="ARBA00016797"/>
    </source>
</evidence>
<gene>
    <name evidence="6" type="primary">fixA</name>
    <name evidence="6" type="ORF">TST_0660</name>
</gene>
<dbReference type="OrthoDB" id="9804960at2"/>
<evidence type="ECO:0000313" key="6">
    <source>
        <dbReference type="EMBL" id="BAT71466.1"/>
    </source>
</evidence>
<dbReference type="KEGG" id="ttk:TST_0660"/>
<dbReference type="InterPro" id="IPR014729">
    <property type="entry name" value="Rossmann-like_a/b/a_fold"/>
</dbReference>
<proteinExistence type="inferred from homology"/>
<dbReference type="GO" id="GO:0009055">
    <property type="term" value="F:electron transfer activity"/>
    <property type="evidence" value="ECO:0007669"/>
    <property type="project" value="InterPro"/>
</dbReference>
<dbReference type="Gene3D" id="3.40.50.620">
    <property type="entry name" value="HUPs"/>
    <property type="match status" value="1"/>
</dbReference>
<feature type="domain" description="Electron transfer flavoprotein alpha/beta-subunit N-terminal" evidence="5">
    <location>
        <begin position="21"/>
        <end position="215"/>
    </location>
</feature>
<dbReference type="PIRSF" id="PIRSF000090">
    <property type="entry name" value="Beta-ETF"/>
    <property type="match status" value="1"/>
</dbReference>
<dbReference type="InterPro" id="IPR014730">
    <property type="entry name" value="ETF_a/b_N"/>
</dbReference>
<dbReference type="RefSeq" id="WP_068549460.1">
    <property type="nucleotide sequence ID" value="NZ_AP013035.1"/>
</dbReference>
<dbReference type="InterPro" id="IPR033948">
    <property type="entry name" value="ETF_beta_N"/>
</dbReference>
<dbReference type="CDD" id="cd01714">
    <property type="entry name" value="ETF_beta"/>
    <property type="match status" value="1"/>
</dbReference>
<dbReference type="Pfam" id="PF01012">
    <property type="entry name" value="ETF"/>
    <property type="match status" value="1"/>
</dbReference>
<evidence type="ECO:0000256" key="1">
    <source>
        <dbReference type="ARBA" id="ARBA00007557"/>
    </source>
</evidence>
<evidence type="ECO:0000259" key="5">
    <source>
        <dbReference type="SMART" id="SM00893"/>
    </source>
</evidence>
<evidence type="ECO:0000256" key="4">
    <source>
        <dbReference type="ARBA" id="ARBA00022982"/>
    </source>
</evidence>
<organism evidence="6 7">
    <name type="scientific">Thermosulfidibacter takaii (strain DSM 17441 / JCM 13301 / NBRC 103674 / ABI70S6)</name>
    <dbReference type="NCBI Taxonomy" id="1298851"/>
    <lineage>
        <taxon>Bacteria</taxon>
        <taxon>Pseudomonadati</taxon>
        <taxon>Thermosulfidibacterota</taxon>
        <taxon>Thermosulfidibacteria</taxon>
        <taxon>Thermosulfidibacterales</taxon>
        <taxon>Thermosulfidibacteraceae</taxon>
    </lineage>
</organism>
<dbReference type="PANTHER" id="PTHR21294">
    <property type="entry name" value="ELECTRON TRANSFER FLAVOPROTEIN BETA-SUBUNIT"/>
    <property type="match status" value="1"/>
</dbReference>
<dbReference type="PANTHER" id="PTHR21294:SF8">
    <property type="entry name" value="ELECTRON TRANSFER FLAVOPROTEIN SUBUNIT BETA"/>
    <property type="match status" value="1"/>
</dbReference>
<accession>A0A0S3QT14</accession>
<keyword evidence="7" id="KW-1185">Reference proteome</keyword>
<dbReference type="Proteomes" id="UP000063234">
    <property type="component" value="Chromosome"/>
</dbReference>
<dbReference type="SUPFAM" id="SSF52402">
    <property type="entry name" value="Adenine nucleotide alpha hydrolases-like"/>
    <property type="match status" value="1"/>
</dbReference>
<dbReference type="InterPro" id="IPR012255">
    <property type="entry name" value="ETF_b"/>
</dbReference>
<sequence>MKAVVFVKSVPDTETRVKLAGDRLDKSEIKYILNPYCEFAVEEAVRKKEAGIVDEVVVISMGPARAQEAIRSALAMGADRGVHVEDDALDGSDVYATAKVLVEALKKEGGLDNFQLLMFGQRAIDGDTWAVPSMVAEMLGIPAVVGIVKLDVEGNKATAVRMVEGGEEVFEVELPAVFAGRKGLNEPRYPSLPNIMKAKKKPITKYTLADLGIDAGEVGKAGSFTEVLKYELPPARQAGRKVEGEPEEVVEELIKFLKEEVQIL</sequence>
<dbReference type="SMART" id="SM00893">
    <property type="entry name" value="ETF"/>
    <property type="match status" value="1"/>
</dbReference>
<evidence type="ECO:0000313" key="7">
    <source>
        <dbReference type="Proteomes" id="UP000063234"/>
    </source>
</evidence>
<dbReference type="AlphaFoldDB" id="A0A0S3QT14"/>
<name>A0A0S3QT14_THET7</name>
<comment type="similarity">
    <text evidence="1">Belongs to the ETF beta-subunit/FixA family.</text>
</comment>
<keyword evidence="4" id="KW-0249">Electron transport</keyword>